<dbReference type="Gene3D" id="1.20.1740.10">
    <property type="entry name" value="Amino acid/polyamine transporter I"/>
    <property type="match status" value="1"/>
</dbReference>
<feature type="transmembrane region" description="Helical" evidence="5">
    <location>
        <begin position="87"/>
        <end position="114"/>
    </location>
</feature>
<evidence type="ECO:0000259" key="6">
    <source>
        <dbReference type="Pfam" id="PF00324"/>
    </source>
</evidence>
<keyword evidence="3 5" id="KW-1133">Transmembrane helix</keyword>
<sequence length="452" mass="49626">MQKPVQLQRSLTFFHLVLLGLAYMAPLTVFSTFGIVESISKGATPSAYIVALIAMLFTAYSYGRMGKVFPIAGSAYSYTQKSISSHLGFMVGWVILMDYLFIPMINFLIIALYLTDYFPSIPFSVWIISMIVLVTVFNVIGTKVTVTMNMLLLGFQYLVLIFFVILSVKALLGGTGQGTLFSVTPFATEHTSLIAVFSGASILCLSFLGFDALTTFAEETIKPEKTIPKAIMFVTLFAGACFIFISYLSHLIHPDFTSYKNLDTAAIEVAKLIGGTFFNALFIAAMVVCAFTSAMASHASVSRILFAMGRDSVIPKKFFAYIHPKFKTPVNNIVLVSIFALAALFTDLVTITSFINFGALIAFTFVNLSVIAHYFIKGKQRSLKGIVLYLIVPLIGAVISIKLWSDLDSKSMTLGGIWTAVGIAYLAYKTKLFRVQPPQLDFTEDSSNDLTI</sequence>
<dbReference type="GO" id="GO:0016020">
    <property type="term" value="C:membrane"/>
    <property type="evidence" value="ECO:0007669"/>
    <property type="project" value="UniProtKB-SubCell"/>
</dbReference>
<feature type="transmembrane region" description="Helical" evidence="5">
    <location>
        <begin position="272"/>
        <end position="296"/>
    </location>
</feature>
<evidence type="ECO:0000313" key="9">
    <source>
        <dbReference type="Proteomes" id="UP000295132"/>
    </source>
</evidence>
<keyword evidence="4 5" id="KW-0472">Membrane</keyword>
<feature type="transmembrane region" description="Helical" evidence="5">
    <location>
        <begin position="357"/>
        <end position="375"/>
    </location>
</feature>
<evidence type="ECO:0000313" key="7">
    <source>
        <dbReference type="EMBL" id="MDQ6596165.1"/>
    </source>
</evidence>
<accession>A0A4R5VLU6</accession>
<dbReference type="PANTHER" id="PTHR42770">
    <property type="entry name" value="AMINO ACID TRANSPORTER-RELATED"/>
    <property type="match status" value="1"/>
</dbReference>
<evidence type="ECO:0000313" key="8">
    <source>
        <dbReference type="EMBL" id="TDK59068.1"/>
    </source>
</evidence>
<feature type="domain" description="Amino acid permease/ SLC12A" evidence="6">
    <location>
        <begin position="15"/>
        <end position="371"/>
    </location>
</feature>
<evidence type="ECO:0000256" key="1">
    <source>
        <dbReference type="ARBA" id="ARBA00004141"/>
    </source>
</evidence>
<dbReference type="PANTHER" id="PTHR42770:SF8">
    <property type="entry name" value="PUTRESCINE IMPORTER PUUP"/>
    <property type="match status" value="1"/>
</dbReference>
<feature type="transmembrane region" description="Helical" evidence="5">
    <location>
        <begin position="387"/>
        <end position="405"/>
    </location>
</feature>
<feature type="transmembrane region" description="Helical" evidence="5">
    <location>
        <begin position="12"/>
        <end position="35"/>
    </location>
</feature>
<keyword evidence="10" id="KW-1185">Reference proteome</keyword>
<dbReference type="Proteomes" id="UP000295132">
    <property type="component" value="Unassembled WGS sequence"/>
</dbReference>
<evidence type="ECO:0000256" key="4">
    <source>
        <dbReference type="ARBA" id="ARBA00023136"/>
    </source>
</evidence>
<evidence type="ECO:0000256" key="2">
    <source>
        <dbReference type="ARBA" id="ARBA00022692"/>
    </source>
</evidence>
<dbReference type="RefSeq" id="WP_133337380.1">
    <property type="nucleotide sequence ID" value="NZ_JAVGVR010000001.1"/>
</dbReference>
<evidence type="ECO:0000313" key="10">
    <source>
        <dbReference type="Proteomes" id="UP001178888"/>
    </source>
</evidence>
<dbReference type="EMBL" id="SMYO01000010">
    <property type="protein sequence ID" value="TDK59068.1"/>
    <property type="molecule type" value="Genomic_DNA"/>
</dbReference>
<dbReference type="InterPro" id="IPR004841">
    <property type="entry name" value="AA-permease/SLC12A_dom"/>
</dbReference>
<dbReference type="PIRSF" id="PIRSF006060">
    <property type="entry name" value="AA_transporter"/>
    <property type="match status" value="1"/>
</dbReference>
<gene>
    <name evidence="8" type="ORF">E2K98_20395</name>
    <name evidence="7" type="ORF">RCG21_07115</name>
</gene>
<feature type="transmembrane region" description="Helical" evidence="5">
    <location>
        <begin position="411"/>
        <end position="428"/>
    </location>
</feature>
<dbReference type="Proteomes" id="UP001178888">
    <property type="component" value="Unassembled WGS sequence"/>
</dbReference>
<protein>
    <submittedName>
        <fullName evidence="7">APC family permease</fullName>
    </submittedName>
    <submittedName>
        <fullName evidence="8">Amino acid permease</fullName>
    </submittedName>
</protein>
<dbReference type="Pfam" id="PF00324">
    <property type="entry name" value="AA_permease"/>
    <property type="match status" value="1"/>
</dbReference>
<comment type="caution">
    <text evidence="8">The sequence shown here is derived from an EMBL/GenBank/DDBJ whole genome shotgun (WGS) entry which is preliminary data.</text>
</comment>
<dbReference type="InterPro" id="IPR050367">
    <property type="entry name" value="APC_superfamily"/>
</dbReference>
<feature type="transmembrane region" description="Helical" evidence="5">
    <location>
        <begin position="120"/>
        <end position="140"/>
    </location>
</feature>
<comment type="subcellular location">
    <subcellularLocation>
        <location evidence="1">Membrane</location>
        <topology evidence="1">Multi-pass membrane protein</topology>
    </subcellularLocation>
</comment>
<dbReference type="GO" id="GO:0055085">
    <property type="term" value="P:transmembrane transport"/>
    <property type="evidence" value="ECO:0007669"/>
    <property type="project" value="InterPro"/>
</dbReference>
<feature type="transmembrane region" description="Helical" evidence="5">
    <location>
        <begin position="152"/>
        <end position="172"/>
    </location>
</feature>
<reference evidence="7" key="2">
    <citation type="submission" date="2023-08" db="EMBL/GenBank/DDBJ databases">
        <title>Nitrogen cycling bacteria in agricultural field soils.</title>
        <authorList>
            <person name="Jang J."/>
        </authorList>
    </citation>
    <scope>NUCLEOTIDE SEQUENCE</scope>
    <source>
        <strain evidence="7">PS3-36</strain>
    </source>
</reference>
<evidence type="ECO:0000256" key="5">
    <source>
        <dbReference type="SAM" id="Phobius"/>
    </source>
</evidence>
<proteinExistence type="predicted"/>
<dbReference type="AlphaFoldDB" id="A0A4R5VLU6"/>
<feature type="transmembrane region" description="Helical" evidence="5">
    <location>
        <begin position="47"/>
        <end position="66"/>
    </location>
</feature>
<dbReference type="EMBL" id="JAVGVR010000001">
    <property type="protein sequence ID" value="MDQ6596165.1"/>
    <property type="molecule type" value="Genomic_DNA"/>
</dbReference>
<organism evidence="8 9">
    <name type="scientific">Bacillus salipaludis</name>
    <dbReference type="NCBI Taxonomy" id="2547811"/>
    <lineage>
        <taxon>Bacteria</taxon>
        <taxon>Bacillati</taxon>
        <taxon>Bacillota</taxon>
        <taxon>Bacilli</taxon>
        <taxon>Bacillales</taxon>
        <taxon>Bacillaceae</taxon>
        <taxon>Bacillus</taxon>
    </lineage>
</organism>
<feature type="transmembrane region" description="Helical" evidence="5">
    <location>
        <begin position="333"/>
        <end position="351"/>
    </location>
</feature>
<feature type="transmembrane region" description="Helical" evidence="5">
    <location>
        <begin position="192"/>
        <end position="210"/>
    </location>
</feature>
<reference evidence="8 9" key="1">
    <citation type="submission" date="2019-03" db="EMBL/GenBank/DDBJ databases">
        <title>Bacillus niacini sp. nov. a Nicotinate-Metabolizing Mesophile Isolated from Soil.</title>
        <authorList>
            <person name="Zhang G."/>
        </authorList>
    </citation>
    <scope>NUCLEOTIDE SEQUENCE [LARGE SCALE GENOMIC DNA]</scope>
    <source>
        <strain evidence="8 9">WN066</strain>
    </source>
</reference>
<feature type="transmembrane region" description="Helical" evidence="5">
    <location>
        <begin position="230"/>
        <end position="252"/>
    </location>
</feature>
<name>A0A4R5VLU6_9BACI</name>
<evidence type="ECO:0000256" key="3">
    <source>
        <dbReference type="ARBA" id="ARBA00022989"/>
    </source>
</evidence>
<keyword evidence="2 5" id="KW-0812">Transmembrane</keyword>